<comment type="caution">
    <text evidence="2">The sequence shown here is derived from an EMBL/GenBank/DDBJ whole genome shotgun (WGS) entry which is preliminary data.</text>
</comment>
<name>A0ABR2EDF1_9ROSI</name>
<dbReference type="EMBL" id="JBBPBM010000015">
    <property type="protein sequence ID" value="KAK8558676.1"/>
    <property type="molecule type" value="Genomic_DNA"/>
</dbReference>
<gene>
    <name evidence="2" type="ORF">V6N12_041976</name>
</gene>
<evidence type="ECO:0000313" key="2">
    <source>
        <dbReference type="EMBL" id="KAK8558676.1"/>
    </source>
</evidence>
<sequence>MEGLIPYLIHAMRKQKPTHRHRYRSMSVGSSRGYHLLLGQSPAESVEGSSHRRTRSEFQPPTVGFCEQRSGLGLVSNPKGSSSNSNGSSSSSSSNYPSMAGGGSKVGSYQQTSKAINVQVPDARRRR</sequence>
<organism evidence="2 3">
    <name type="scientific">Hibiscus sabdariffa</name>
    <name type="common">roselle</name>
    <dbReference type="NCBI Taxonomy" id="183260"/>
    <lineage>
        <taxon>Eukaryota</taxon>
        <taxon>Viridiplantae</taxon>
        <taxon>Streptophyta</taxon>
        <taxon>Embryophyta</taxon>
        <taxon>Tracheophyta</taxon>
        <taxon>Spermatophyta</taxon>
        <taxon>Magnoliopsida</taxon>
        <taxon>eudicotyledons</taxon>
        <taxon>Gunneridae</taxon>
        <taxon>Pentapetalae</taxon>
        <taxon>rosids</taxon>
        <taxon>malvids</taxon>
        <taxon>Malvales</taxon>
        <taxon>Malvaceae</taxon>
        <taxon>Malvoideae</taxon>
        <taxon>Hibiscus</taxon>
    </lineage>
</organism>
<protein>
    <submittedName>
        <fullName evidence="2">Uncharacterized protein</fullName>
    </submittedName>
</protein>
<evidence type="ECO:0000256" key="1">
    <source>
        <dbReference type="SAM" id="MobiDB-lite"/>
    </source>
</evidence>
<dbReference type="Proteomes" id="UP001472677">
    <property type="component" value="Unassembled WGS sequence"/>
</dbReference>
<accession>A0ABR2EDF1</accession>
<dbReference type="PANTHER" id="PTHR38370">
    <property type="entry name" value="BETA-1,4-XYLOSIDASE"/>
    <property type="match status" value="1"/>
</dbReference>
<dbReference type="PANTHER" id="PTHR38370:SF1">
    <property type="entry name" value="BETA-1,4-XYLOSIDASE"/>
    <property type="match status" value="1"/>
</dbReference>
<proteinExistence type="predicted"/>
<feature type="compositionally biased region" description="Polar residues" evidence="1">
    <location>
        <begin position="107"/>
        <end position="116"/>
    </location>
</feature>
<feature type="region of interest" description="Disordered" evidence="1">
    <location>
        <begin position="36"/>
        <end position="127"/>
    </location>
</feature>
<keyword evidence="3" id="KW-1185">Reference proteome</keyword>
<feature type="compositionally biased region" description="Low complexity" evidence="1">
    <location>
        <begin position="76"/>
        <end position="98"/>
    </location>
</feature>
<evidence type="ECO:0000313" key="3">
    <source>
        <dbReference type="Proteomes" id="UP001472677"/>
    </source>
</evidence>
<reference evidence="2 3" key="1">
    <citation type="journal article" date="2024" name="G3 (Bethesda)">
        <title>Genome assembly of Hibiscus sabdariffa L. provides insights into metabolisms of medicinal natural products.</title>
        <authorList>
            <person name="Kim T."/>
        </authorList>
    </citation>
    <scope>NUCLEOTIDE SEQUENCE [LARGE SCALE GENOMIC DNA]</scope>
    <source>
        <strain evidence="2">TK-2024</strain>
        <tissue evidence="2">Old leaves</tissue>
    </source>
</reference>